<keyword evidence="6" id="KW-1185">Reference proteome</keyword>
<dbReference type="SUPFAM" id="SSF50891">
    <property type="entry name" value="Cyclophilin-like"/>
    <property type="match status" value="1"/>
</dbReference>
<dbReference type="RefSeq" id="WP_053323808.1">
    <property type="nucleotide sequence ID" value="NZ_LHUQ01000026.1"/>
</dbReference>
<dbReference type="AlphaFoldDB" id="A0A0M0EE80"/>
<dbReference type="Pfam" id="PF02626">
    <property type="entry name" value="CT_A_B"/>
    <property type="match status" value="1"/>
</dbReference>
<dbReference type="SMART" id="SM00797">
    <property type="entry name" value="AHS2"/>
    <property type="match status" value="1"/>
</dbReference>
<dbReference type="PANTHER" id="PTHR43309">
    <property type="entry name" value="5-OXOPROLINASE SUBUNIT C"/>
    <property type="match status" value="1"/>
</dbReference>
<dbReference type="Gene3D" id="2.40.100.10">
    <property type="entry name" value="Cyclophilin-like"/>
    <property type="match status" value="1"/>
</dbReference>
<protein>
    <submittedName>
        <fullName evidence="5">KipI antagonist</fullName>
    </submittedName>
</protein>
<dbReference type="PATRIC" id="fig|33995.3.peg.3268"/>
<organism evidence="5 6">
    <name type="scientific">Komagataeibacter europaeus</name>
    <name type="common">Gluconacetobacter europaeus</name>
    <dbReference type="NCBI Taxonomy" id="33995"/>
    <lineage>
        <taxon>Bacteria</taxon>
        <taxon>Pseudomonadati</taxon>
        <taxon>Pseudomonadota</taxon>
        <taxon>Alphaproteobacteria</taxon>
        <taxon>Acetobacterales</taxon>
        <taxon>Acetobacteraceae</taxon>
        <taxon>Komagataeibacter</taxon>
    </lineage>
</organism>
<comment type="caution">
    <text evidence="5">The sequence shown here is derived from an EMBL/GenBank/DDBJ whole genome shotgun (WGS) entry which is preliminary data.</text>
</comment>
<reference evidence="5" key="1">
    <citation type="submission" date="2015-08" db="EMBL/GenBank/DDBJ databases">
        <title>Draft genome sequence of Komagataeibacter europaeus CECT 8546 a cellulose producer strain from vinegar produced by the traditional method.</title>
        <authorList>
            <person name="Poehlein A."/>
            <person name="Valera M.J."/>
            <person name="Haack F.S."/>
            <person name="Mas A."/>
            <person name="Daniel R."/>
            <person name="Streit W.R."/>
            <person name="Mateo E."/>
        </authorList>
    </citation>
    <scope>NUCLEOTIDE SEQUENCE [LARGE SCALE GENOMIC DNA]</scope>
    <source>
        <strain evidence="5">CECT 8546</strain>
    </source>
</reference>
<feature type="domain" description="Carboxyltransferase" evidence="4">
    <location>
        <begin position="23"/>
        <end position="308"/>
    </location>
</feature>
<evidence type="ECO:0000256" key="1">
    <source>
        <dbReference type="ARBA" id="ARBA00022741"/>
    </source>
</evidence>
<keyword evidence="2" id="KW-0378">Hydrolase</keyword>
<evidence type="ECO:0000256" key="2">
    <source>
        <dbReference type="ARBA" id="ARBA00022801"/>
    </source>
</evidence>
<keyword evidence="1" id="KW-0547">Nucleotide-binding</keyword>
<proteinExistence type="predicted"/>
<accession>A0A0M0EE80</accession>
<dbReference type="GO" id="GO:0005524">
    <property type="term" value="F:ATP binding"/>
    <property type="evidence" value="ECO:0007669"/>
    <property type="project" value="UniProtKB-KW"/>
</dbReference>
<dbReference type="EMBL" id="LHUQ01000026">
    <property type="protein sequence ID" value="KON63543.1"/>
    <property type="molecule type" value="Genomic_DNA"/>
</dbReference>
<evidence type="ECO:0000313" key="5">
    <source>
        <dbReference type="EMBL" id="KON63543.1"/>
    </source>
</evidence>
<dbReference type="PANTHER" id="PTHR43309:SF3">
    <property type="entry name" value="5-OXOPROLINASE SUBUNIT C"/>
    <property type="match status" value="1"/>
</dbReference>
<evidence type="ECO:0000259" key="4">
    <source>
        <dbReference type="SMART" id="SM00797"/>
    </source>
</evidence>
<dbReference type="OrthoDB" id="9768696at2"/>
<dbReference type="InterPro" id="IPR003778">
    <property type="entry name" value="CT_A_B"/>
</dbReference>
<evidence type="ECO:0000256" key="3">
    <source>
        <dbReference type="ARBA" id="ARBA00022840"/>
    </source>
</evidence>
<keyword evidence="3" id="KW-0067">ATP-binding</keyword>
<sequence length="321" mass="34240">MIEILTSAQLNSIQDAGRTHALTLGVSIGGAMDGMALAAGNILVGNARNAAGIEVVFYPFRLRFEIDTICAVTGADCNATLDGRPVPPWWVVSVRAGQVLTLTSPRSGCRSYVTIAGGLDVPCVLGARATDIKGGFGGLDGRGLKRGDRIATFPAGRTEAALPVGGIGAGPGYTLLPQQDSVTVRFLPAAEYDEFQLRSRERFVTEDWTLSSSANRMGYRLEGAELHMHRPLSLFSHGIVPGTIQVPPSGQPIVQMLDANTCGGYPKIGTVIEADLHLLAQLPIQGRVRFEQVGRDTAIAALRQQRAMLDQLEQEVAAFYI</sequence>
<dbReference type="NCBIfam" id="TIGR00724">
    <property type="entry name" value="urea_amlyse_rel"/>
    <property type="match status" value="1"/>
</dbReference>
<evidence type="ECO:0000313" key="6">
    <source>
        <dbReference type="Proteomes" id="UP000037566"/>
    </source>
</evidence>
<dbReference type="InterPro" id="IPR052708">
    <property type="entry name" value="PxpC"/>
</dbReference>
<dbReference type="InterPro" id="IPR029000">
    <property type="entry name" value="Cyclophilin-like_dom_sf"/>
</dbReference>
<name>A0A0M0EE80_KOMEU</name>
<dbReference type="Proteomes" id="UP000037566">
    <property type="component" value="Unassembled WGS sequence"/>
</dbReference>
<dbReference type="STRING" id="33995.KOEU_29470"/>
<dbReference type="GO" id="GO:0016787">
    <property type="term" value="F:hydrolase activity"/>
    <property type="evidence" value="ECO:0007669"/>
    <property type="project" value="UniProtKB-KW"/>
</dbReference>
<gene>
    <name evidence="5" type="primary">kipA2</name>
    <name evidence="5" type="ORF">KOEU_29470</name>
</gene>